<comment type="caution">
    <text evidence="1">The sequence shown here is derived from an EMBL/GenBank/DDBJ whole genome shotgun (WGS) entry which is preliminary data.</text>
</comment>
<name>A0A813FJS2_POLGL</name>
<sequence>WFHGRLMEQAAEHEQECCAAGAEIMHWVLDDVKHHVEKMPTRDDEDKVHSDNTLKSCFRSLLAQKPKAVQCARPSELKEDFKAALQEYKAVSHILKERMPKLPESTFANKRKLLVGLADPKLGRAELMQ</sequence>
<gene>
    <name evidence="1" type="ORF">PGLA1383_LOCUS31421</name>
</gene>
<feature type="non-terminal residue" evidence="1">
    <location>
        <position position="129"/>
    </location>
</feature>
<dbReference type="Proteomes" id="UP000654075">
    <property type="component" value="Unassembled WGS sequence"/>
</dbReference>
<proteinExistence type="predicted"/>
<dbReference type="AlphaFoldDB" id="A0A813FJS2"/>
<dbReference type="EMBL" id="CAJNNV010025291">
    <property type="protein sequence ID" value="CAE8613662.1"/>
    <property type="molecule type" value="Genomic_DNA"/>
</dbReference>
<evidence type="ECO:0000313" key="2">
    <source>
        <dbReference type="Proteomes" id="UP000654075"/>
    </source>
</evidence>
<accession>A0A813FJS2</accession>
<keyword evidence="2" id="KW-1185">Reference proteome</keyword>
<evidence type="ECO:0000313" key="1">
    <source>
        <dbReference type="EMBL" id="CAE8613662.1"/>
    </source>
</evidence>
<reference evidence="1" key="1">
    <citation type="submission" date="2021-02" db="EMBL/GenBank/DDBJ databases">
        <authorList>
            <person name="Dougan E. K."/>
            <person name="Rhodes N."/>
            <person name="Thang M."/>
            <person name="Chan C."/>
        </authorList>
    </citation>
    <scope>NUCLEOTIDE SEQUENCE</scope>
</reference>
<protein>
    <submittedName>
        <fullName evidence="1">Uncharacterized protein</fullName>
    </submittedName>
</protein>
<organism evidence="1 2">
    <name type="scientific">Polarella glacialis</name>
    <name type="common">Dinoflagellate</name>
    <dbReference type="NCBI Taxonomy" id="89957"/>
    <lineage>
        <taxon>Eukaryota</taxon>
        <taxon>Sar</taxon>
        <taxon>Alveolata</taxon>
        <taxon>Dinophyceae</taxon>
        <taxon>Suessiales</taxon>
        <taxon>Suessiaceae</taxon>
        <taxon>Polarella</taxon>
    </lineage>
</organism>
<feature type="non-terminal residue" evidence="1">
    <location>
        <position position="1"/>
    </location>
</feature>